<gene>
    <name evidence="2" type="ORF">D3273_13260</name>
</gene>
<evidence type="ECO:0000313" key="3">
    <source>
        <dbReference type="Proteomes" id="UP000290759"/>
    </source>
</evidence>
<evidence type="ECO:0000256" key="1">
    <source>
        <dbReference type="SAM" id="SignalP"/>
    </source>
</evidence>
<feature type="signal peptide" evidence="1">
    <location>
        <begin position="1"/>
        <end position="31"/>
    </location>
</feature>
<sequence length="201" mass="20771">MRHAAGAPAFTSSLATAVLASVILAAAPSSAASAQTAKPAAAPPAPAAPVSADPSVTTASYGDWTARCEKGAGEKAQRICEAVQTVQLPNQQVAVAQIAFGHAASAEPLKLVVVLPVDVWFPSTVRILAGDKDPAGVELAWRRCLPVGCFAESTGSDEAARRWRNENGQGRIVYKDGLNRDVTLPVSFRGLAQALDALGKM</sequence>
<keyword evidence="3" id="KW-1185">Reference proteome</keyword>
<dbReference type="AlphaFoldDB" id="A0A4Q2U8W8"/>
<reference evidence="2 3" key="2">
    <citation type="submission" date="2019-02" db="EMBL/GenBank/DDBJ databases">
        <title>'Lichenibacterium ramalinii' gen. nov. sp. nov., 'Lichenibacterium minor' gen. nov. sp. nov.</title>
        <authorList>
            <person name="Pankratov T."/>
        </authorList>
    </citation>
    <scope>NUCLEOTIDE SEQUENCE [LARGE SCALE GENOMIC DNA]</scope>
    <source>
        <strain evidence="2 3">RmlP026</strain>
    </source>
</reference>
<reference evidence="2 3" key="1">
    <citation type="submission" date="2018-12" db="EMBL/GenBank/DDBJ databases">
        <authorList>
            <person name="Grouzdev D.S."/>
            <person name="Krutkina M.S."/>
        </authorList>
    </citation>
    <scope>NUCLEOTIDE SEQUENCE [LARGE SCALE GENOMIC DNA]</scope>
    <source>
        <strain evidence="2 3">RmlP026</strain>
    </source>
</reference>
<dbReference type="EMBL" id="QYBB01000013">
    <property type="protein sequence ID" value="RYC31601.1"/>
    <property type="molecule type" value="Genomic_DNA"/>
</dbReference>
<dbReference type="Gene3D" id="2.60.40.1880">
    <property type="entry name" value="Invasion associated locus B (IalB) protein"/>
    <property type="match status" value="1"/>
</dbReference>
<dbReference type="Pfam" id="PF06776">
    <property type="entry name" value="IalB"/>
    <property type="match status" value="1"/>
</dbReference>
<dbReference type="InterPro" id="IPR038696">
    <property type="entry name" value="IalB_sf"/>
</dbReference>
<dbReference type="OrthoDB" id="7269060at2"/>
<name>A0A4Q2U8W8_9HYPH</name>
<keyword evidence="1" id="KW-0732">Signal</keyword>
<dbReference type="RefSeq" id="WP_129227288.1">
    <property type="nucleotide sequence ID" value="NZ_QYBB01000013.1"/>
</dbReference>
<organism evidence="2 3">
    <name type="scientific">Lichenibacterium minor</name>
    <dbReference type="NCBI Taxonomy" id="2316528"/>
    <lineage>
        <taxon>Bacteria</taxon>
        <taxon>Pseudomonadati</taxon>
        <taxon>Pseudomonadota</taxon>
        <taxon>Alphaproteobacteria</taxon>
        <taxon>Hyphomicrobiales</taxon>
        <taxon>Lichenihabitantaceae</taxon>
        <taxon>Lichenibacterium</taxon>
    </lineage>
</organism>
<dbReference type="InterPro" id="IPR010642">
    <property type="entry name" value="Invasion_prot_B"/>
</dbReference>
<proteinExistence type="predicted"/>
<evidence type="ECO:0000313" key="2">
    <source>
        <dbReference type="EMBL" id="RYC31601.1"/>
    </source>
</evidence>
<protein>
    <submittedName>
        <fullName evidence="2">Invasion protein</fullName>
    </submittedName>
</protein>
<dbReference type="Proteomes" id="UP000290759">
    <property type="component" value="Unassembled WGS sequence"/>
</dbReference>
<accession>A0A4Q2U8W8</accession>
<feature type="chain" id="PRO_5020571394" evidence="1">
    <location>
        <begin position="32"/>
        <end position="201"/>
    </location>
</feature>
<comment type="caution">
    <text evidence="2">The sequence shown here is derived from an EMBL/GenBank/DDBJ whole genome shotgun (WGS) entry which is preliminary data.</text>
</comment>